<dbReference type="VEuPathDB" id="FungiDB:JI435_419770"/>
<reference evidence="2" key="1">
    <citation type="journal article" date="2021" name="BMC Genomics">
        <title>Chromosome-level genome assembly and manually-curated proteome of model necrotroph Parastagonospora nodorum Sn15 reveals a genome-wide trove of candidate effector homologs, and redundancy of virulence-related functions within an accessory chromosome.</title>
        <authorList>
            <person name="Bertazzoni S."/>
            <person name="Jones D.A.B."/>
            <person name="Phan H.T."/>
            <person name="Tan K.-C."/>
            <person name="Hane J.K."/>
        </authorList>
    </citation>
    <scope>NUCLEOTIDE SEQUENCE [LARGE SCALE GENOMIC DNA]</scope>
    <source>
        <strain evidence="2">SN15 / ATCC MYA-4574 / FGSC 10173)</strain>
    </source>
</reference>
<dbReference type="Proteomes" id="UP000663193">
    <property type="component" value="Chromosome 15"/>
</dbReference>
<keyword evidence="2" id="KW-1185">Reference proteome</keyword>
<dbReference type="AlphaFoldDB" id="A0A7U2FG01"/>
<sequence>MGVGDTVGGRTWQGMKYIVPKNATGINLLKDTGGMLVGWFGQKLNIRIRFARSGRWFGS</sequence>
<evidence type="ECO:0000313" key="2">
    <source>
        <dbReference type="Proteomes" id="UP000663193"/>
    </source>
</evidence>
<name>A0A7U2FG01_PHANO</name>
<gene>
    <name evidence="1" type="ORF">JI435_419770</name>
</gene>
<evidence type="ECO:0000313" key="1">
    <source>
        <dbReference type="EMBL" id="QRD03549.1"/>
    </source>
</evidence>
<organism evidence="1 2">
    <name type="scientific">Phaeosphaeria nodorum (strain SN15 / ATCC MYA-4574 / FGSC 10173)</name>
    <name type="common">Glume blotch fungus</name>
    <name type="synonym">Parastagonospora nodorum</name>
    <dbReference type="NCBI Taxonomy" id="321614"/>
    <lineage>
        <taxon>Eukaryota</taxon>
        <taxon>Fungi</taxon>
        <taxon>Dikarya</taxon>
        <taxon>Ascomycota</taxon>
        <taxon>Pezizomycotina</taxon>
        <taxon>Dothideomycetes</taxon>
        <taxon>Pleosporomycetidae</taxon>
        <taxon>Pleosporales</taxon>
        <taxon>Pleosporineae</taxon>
        <taxon>Phaeosphaeriaceae</taxon>
        <taxon>Parastagonospora</taxon>
    </lineage>
</organism>
<accession>A0A7U2FG01</accession>
<proteinExistence type="predicted"/>
<dbReference type="EMBL" id="CP069037">
    <property type="protein sequence ID" value="QRD03549.1"/>
    <property type="molecule type" value="Genomic_DNA"/>
</dbReference>
<protein>
    <submittedName>
        <fullName evidence="1">Uncharacterized protein</fullName>
    </submittedName>
</protein>